<name>A0A8H3D262_9AGAM</name>
<dbReference type="Gene3D" id="1.25.40.10">
    <property type="entry name" value="Tetratricopeptide repeat domain"/>
    <property type="match status" value="1"/>
</dbReference>
<dbReference type="PANTHER" id="PTHR47939:SF5">
    <property type="entry name" value="PENTACOTRIPEPTIDE-REPEAT REGION OF PRORP DOMAIN-CONTAINING PROTEIN"/>
    <property type="match status" value="1"/>
</dbReference>
<dbReference type="Proteomes" id="UP000663853">
    <property type="component" value="Unassembled WGS sequence"/>
</dbReference>
<protein>
    <submittedName>
        <fullName evidence="1">Uncharacterized protein</fullName>
    </submittedName>
</protein>
<dbReference type="InterPro" id="IPR011990">
    <property type="entry name" value="TPR-like_helical_dom_sf"/>
</dbReference>
<dbReference type="EMBL" id="CAJMXA010003676">
    <property type="protein sequence ID" value="CAE6510715.1"/>
    <property type="molecule type" value="Genomic_DNA"/>
</dbReference>
<evidence type="ECO:0000313" key="2">
    <source>
        <dbReference type="Proteomes" id="UP000663853"/>
    </source>
</evidence>
<dbReference type="InterPro" id="IPR050667">
    <property type="entry name" value="PPR-containing_protein"/>
</dbReference>
<gene>
    <name evidence="1" type="ORF">RDB_LOCUS127368</name>
</gene>
<evidence type="ECO:0000313" key="1">
    <source>
        <dbReference type="EMBL" id="CAE6510715.1"/>
    </source>
</evidence>
<sequence>MQQFLSRPYILKQTLPPLKLLGLVRSYVDCAKDTTRDKSPVSRVNTVTLESNSPHLPRSETQKPPISLRSIGKLLNGPTPEWPKYKPKGKNIGRWSLRLYVRRIRSLVSSLAPAYATAAVEYVSSEPNLPEALRPRVMTKAAYFLLRAGNLSGALKIYKTMLADGFSPPESLVAAMYRDVKTKTTRKAINSLDCDTEPSALPHPVDQLDEHHLASLLSTLESSKRPELMEDIVHKFITQNSESCLGNPSIIASMIRGYHIAGQLDGCYNWFHKYKQYWAFRREPIPASPYICLMAASRKLMPSNTAALYRIIKTMQEDGVTLTTTAYNEILVSKLRNRNFHGVFSAFRELEMGPHALQPDAYSFSLIFDALWKNETGPRHDVPIDPNNTLQQMLFISHPSALTVHSSNAALRYFTHIGDFSSAAEITKSMMTRNVSPNSLTVRWVLEEVLKRCQIAFSPSASPELCHWTRLFLGGLTRDHLAHTSHLLDVVRSTRDDAQSHRLTRPTKDALFLVHKTFVSGKSSPMFTNEEQRRGFPALTRLHDFLHVCANPVCGTN</sequence>
<accession>A0A8H3D262</accession>
<reference evidence="1" key="1">
    <citation type="submission" date="2021-01" db="EMBL/GenBank/DDBJ databases">
        <authorList>
            <person name="Kaushik A."/>
        </authorList>
    </citation>
    <scope>NUCLEOTIDE SEQUENCE</scope>
    <source>
        <strain evidence="1">AG6-10EEA</strain>
    </source>
</reference>
<comment type="caution">
    <text evidence="1">The sequence shown here is derived from an EMBL/GenBank/DDBJ whole genome shotgun (WGS) entry which is preliminary data.</text>
</comment>
<organism evidence="1 2">
    <name type="scientific">Rhizoctonia solani</name>
    <dbReference type="NCBI Taxonomy" id="456999"/>
    <lineage>
        <taxon>Eukaryota</taxon>
        <taxon>Fungi</taxon>
        <taxon>Dikarya</taxon>
        <taxon>Basidiomycota</taxon>
        <taxon>Agaricomycotina</taxon>
        <taxon>Agaricomycetes</taxon>
        <taxon>Cantharellales</taxon>
        <taxon>Ceratobasidiaceae</taxon>
        <taxon>Rhizoctonia</taxon>
    </lineage>
</organism>
<dbReference type="PANTHER" id="PTHR47939">
    <property type="entry name" value="MEMBRANE-ASSOCIATED SALT-INDUCIBLE PROTEIN-LIKE"/>
    <property type="match status" value="1"/>
</dbReference>
<dbReference type="AlphaFoldDB" id="A0A8H3D262"/>
<proteinExistence type="predicted"/>